<reference evidence="2 3" key="1">
    <citation type="journal article" date="2016" name="PLoS Pathog.">
        <title>Biosynthesis of antibiotic leucinostatins in bio-control fungus Purpureocillium lilacinum and their inhibition on phytophthora revealed by genome mining.</title>
        <authorList>
            <person name="Wang G."/>
            <person name="Liu Z."/>
            <person name="Lin R."/>
            <person name="Li E."/>
            <person name="Mao Z."/>
            <person name="Ling J."/>
            <person name="Yang Y."/>
            <person name="Yin W.B."/>
            <person name="Xie B."/>
        </authorList>
    </citation>
    <scope>NUCLEOTIDE SEQUENCE [LARGE SCALE GENOMIC DNA]</scope>
    <source>
        <strain evidence="2">170</strain>
    </source>
</reference>
<dbReference type="KEGG" id="pchm:VFPPC_16388"/>
<evidence type="ECO:0008006" key="4">
    <source>
        <dbReference type="Google" id="ProtNLM"/>
    </source>
</evidence>
<name>A0A179FBW6_METCM</name>
<evidence type="ECO:0000256" key="1">
    <source>
        <dbReference type="SAM" id="SignalP"/>
    </source>
</evidence>
<dbReference type="AlphaFoldDB" id="A0A179FBW6"/>
<keyword evidence="3" id="KW-1185">Reference proteome</keyword>
<dbReference type="EMBL" id="LSBJ02000006">
    <property type="protein sequence ID" value="OAQ62847.1"/>
    <property type="molecule type" value="Genomic_DNA"/>
</dbReference>
<sequence length="98" mass="11070">MHAYMVAGFRALFYPALLTFLCNRGTVCFIANPTPLLGVAAVSWPDRPPLFLNRRTLHSRSGTESPDLKCLIYGSCCQKNAFRCDIRFVMAPIQNMWV</sequence>
<organism evidence="2 3">
    <name type="scientific">Pochonia chlamydosporia 170</name>
    <dbReference type="NCBI Taxonomy" id="1380566"/>
    <lineage>
        <taxon>Eukaryota</taxon>
        <taxon>Fungi</taxon>
        <taxon>Dikarya</taxon>
        <taxon>Ascomycota</taxon>
        <taxon>Pezizomycotina</taxon>
        <taxon>Sordariomycetes</taxon>
        <taxon>Hypocreomycetidae</taxon>
        <taxon>Hypocreales</taxon>
        <taxon>Clavicipitaceae</taxon>
        <taxon>Pochonia</taxon>
    </lineage>
</organism>
<evidence type="ECO:0000313" key="2">
    <source>
        <dbReference type="EMBL" id="OAQ62847.1"/>
    </source>
</evidence>
<dbReference type="GeneID" id="28858135"/>
<protein>
    <recommendedName>
        <fullName evidence="4">Secreted protein</fullName>
    </recommendedName>
</protein>
<evidence type="ECO:0000313" key="3">
    <source>
        <dbReference type="Proteomes" id="UP000078397"/>
    </source>
</evidence>
<comment type="caution">
    <text evidence="2">The sequence shown here is derived from an EMBL/GenBank/DDBJ whole genome shotgun (WGS) entry which is preliminary data.</text>
</comment>
<feature type="chain" id="PRO_5008101546" description="Secreted protein" evidence="1">
    <location>
        <begin position="29"/>
        <end position="98"/>
    </location>
</feature>
<accession>A0A179FBW6</accession>
<proteinExistence type="predicted"/>
<keyword evidence="1" id="KW-0732">Signal</keyword>
<gene>
    <name evidence="2" type="ORF">VFPPC_16388</name>
</gene>
<feature type="signal peptide" evidence="1">
    <location>
        <begin position="1"/>
        <end position="28"/>
    </location>
</feature>
<dbReference type="RefSeq" id="XP_018140427.1">
    <property type="nucleotide sequence ID" value="XM_018294141.1"/>
</dbReference>
<dbReference type="Proteomes" id="UP000078397">
    <property type="component" value="Unassembled WGS sequence"/>
</dbReference>